<name>F7Q120_9MOLU</name>
<dbReference type="InterPro" id="IPR026881">
    <property type="entry name" value="WYL_dom"/>
</dbReference>
<evidence type="ECO:0000259" key="3">
    <source>
        <dbReference type="PROSITE" id="PS51000"/>
    </source>
</evidence>
<dbReference type="InterPro" id="IPR057727">
    <property type="entry name" value="WCX_dom"/>
</dbReference>
<comment type="caution">
    <text evidence="4">The sequence shown here is derived from an EMBL/GenBank/DDBJ whole genome shotgun (WGS) entry which is preliminary data.</text>
</comment>
<sequence length="303" mass="35426">MKIDRIINMITILIKKQKVTSKELAEYFGVSVRTIQRDIDTLSMAGIPIYSEVGKKGGYKILEAYTFDKNFLNIDEANILIPFLKNLQQSVPSAELDSVFNKFSSLSKHNNDQKLVVKMNPLINEKSFKHILSQLTKARDEQLKITITYIDSEFEKTMRTINPYTLVMLGTTWYVYAFCKLRNDFRMFKLTRIVTCELLTEKFIVKDKPEPLPWDHLLDSGRDSTEIILEIDRALQGKLPEYFDFNNCKIKDNKIIVNLFYPVDEWLYSLLTGLIPHVKIIKPDWLRAEFINRLELSLEKNKL</sequence>
<evidence type="ECO:0000313" key="4">
    <source>
        <dbReference type="EMBL" id="ERJ11337.1"/>
    </source>
</evidence>
<keyword evidence="1" id="KW-0805">Transcription regulation</keyword>
<dbReference type="PROSITE" id="PS51000">
    <property type="entry name" value="HTH_DEOR_2"/>
    <property type="match status" value="1"/>
</dbReference>
<evidence type="ECO:0000313" key="5">
    <source>
        <dbReference type="Proteomes" id="UP000005707"/>
    </source>
</evidence>
<evidence type="ECO:0000256" key="1">
    <source>
        <dbReference type="ARBA" id="ARBA00023015"/>
    </source>
</evidence>
<dbReference type="PANTHER" id="PTHR34580">
    <property type="match status" value="1"/>
</dbReference>
<dbReference type="EMBL" id="AFNU02000012">
    <property type="protein sequence ID" value="ERJ11337.1"/>
    <property type="molecule type" value="Genomic_DNA"/>
</dbReference>
<dbReference type="GO" id="GO:0003700">
    <property type="term" value="F:DNA-binding transcription factor activity"/>
    <property type="evidence" value="ECO:0007669"/>
    <property type="project" value="InterPro"/>
</dbReference>
<dbReference type="InterPro" id="IPR051534">
    <property type="entry name" value="CBASS_pafABC_assoc_protein"/>
</dbReference>
<reference evidence="4 5" key="2">
    <citation type="journal article" date="2013" name="PLoS ONE">
        <title>INDIGO - INtegrated Data Warehouse of MIcrobial GenOmes with Examples from the Red Sea Extremophiles.</title>
        <authorList>
            <person name="Alam I."/>
            <person name="Antunes A."/>
            <person name="Kamau A.A."/>
            <person name="Ba Alawi W."/>
            <person name="Kalkatawi M."/>
            <person name="Stingl U."/>
            <person name="Bajic V.B."/>
        </authorList>
    </citation>
    <scope>NUCLEOTIDE SEQUENCE [LARGE SCALE GENOMIC DNA]</scope>
    <source>
        <strain evidence="4 5">SSD-17B</strain>
    </source>
</reference>
<feature type="domain" description="HTH deoR-type" evidence="3">
    <location>
        <begin position="2"/>
        <end position="57"/>
    </location>
</feature>
<organism evidence="4 5">
    <name type="scientific">Haloplasma contractile SSD-17B</name>
    <dbReference type="NCBI Taxonomy" id="1033810"/>
    <lineage>
        <taxon>Bacteria</taxon>
        <taxon>Bacillati</taxon>
        <taxon>Mycoplasmatota</taxon>
        <taxon>Mollicutes</taxon>
        <taxon>Haloplasmatales</taxon>
        <taxon>Haloplasmataceae</taxon>
        <taxon>Haloplasma</taxon>
    </lineage>
</organism>
<dbReference type="InterPro" id="IPR028349">
    <property type="entry name" value="PafC-like"/>
</dbReference>
<dbReference type="PANTHER" id="PTHR34580:SF1">
    <property type="entry name" value="PROTEIN PAFC"/>
    <property type="match status" value="1"/>
</dbReference>
<dbReference type="OrthoDB" id="9815009at2"/>
<gene>
    <name evidence="4" type="ORF">HLPCO_002639</name>
</gene>
<dbReference type="AlphaFoldDB" id="F7Q120"/>
<evidence type="ECO:0000256" key="2">
    <source>
        <dbReference type="ARBA" id="ARBA00023163"/>
    </source>
</evidence>
<dbReference type="Gene3D" id="1.10.10.10">
    <property type="entry name" value="Winged helix-like DNA-binding domain superfamily/Winged helix DNA-binding domain"/>
    <property type="match status" value="1"/>
</dbReference>
<keyword evidence="2" id="KW-0804">Transcription</keyword>
<dbReference type="RefSeq" id="WP_008827239.1">
    <property type="nucleotide sequence ID" value="NZ_AFNU02000012.1"/>
</dbReference>
<dbReference type="Pfam" id="PF13280">
    <property type="entry name" value="WYL"/>
    <property type="match status" value="1"/>
</dbReference>
<proteinExistence type="predicted"/>
<dbReference type="InterPro" id="IPR036390">
    <property type="entry name" value="WH_DNA-bd_sf"/>
</dbReference>
<dbReference type="InterPro" id="IPR036388">
    <property type="entry name" value="WH-like_DNA-bd_sf"/>
</dbReference>
<dbReference type="SUPFAM" id="SSF46785">
    <property type="entry name" value="Winged helix' DNA-binding domain"/>
    <property type="match status" value="1"/>
</dbReference>
<dbReference type="STRING" id="1033810.HLPCO_002639"/>
<dbReference type="InParanoid" id="F7Q120"/>
<dbReference type="Pfam" id="PF08279">
    <property type="entry name" value="HTH_11"/>
    <property type="match status" value="1"/>
</dbReference>
<protein>
    <submittedName>
        <fullName evidence="4">Transcriptional regulator DeoR family protein</fullName>
    </submittedName>
</protein>
<dbReference type="InterPro" id="IPR013196">
    <property type="entry name" value="HTH_11"/>
</dbReference>
<dbReference type="FunCoup" id="F7Q120">
    <property type="interactions" value="118"/>
</dbReference>
<dbReference type="PIRSF" id="PIRSF016838">
    <property type="entry name" value="PafC"/>
    <property type="match status" value="1"/>
</dbReference>
<dbReference type="Proteomes" id="UP000005707">
    <property type="component" value="Unassembled WGS sequence"/>
</dbReference>
<keyword evidence="5" id="KW-1185">Reference proteome</keyword>
<dbReference type="Pfam" id="PF25583">
    <property type="entry name" value="WCX"/>
    <property type="match status" value="1"/>
</dbReference>
<dbReference type="PROSITE" id="PS52050">
    <property type="entry name" value="WYL"/>
    <property type="match status" value="1"/>
</dbReference>
<dbReference type="SMART" id="SM00420">
    <property type="entry name" value="HTH_DEOR"/>
    <property type="match status" value="1"/>
</dbReference>
<reference evidence="4 5" key="1">
    <citation type="journal article" date="2011" name="J. Bacteriol.">
        <title>Genome sequence of Haloplasma contractile, an unusual contractile bacterium from a deep-sea anoxic brine lake.</title>
        <authorList>
            <person name="Antunes A."/>
            <person name="Alam I."/>
            <person name="El Dorry H."/>
            <person name="Siam R."/>
            <person name="Robertson A."/>
            <person name="Bajic V.B."/>
            <person name="Stingl U."/>
        </authorList>
    </citation>
    <scope>NUCLEOTIDE SEQUENCE [LARGE SCALE GENOMIC DNA]</scope>
    <source>
        <strain evidence="4 5">SSD-17B</strain>
    </source>
</reference>
<accession>F7Q120</accession>
<dbReference type="eggNOG" id="COG2378">
    <property type="taxonomic scope" value="Bacteria"/>
</dbReference>
<dbReference type="InterPro" id="IPR001034">
    <property type="entry name" value="DeoR_HTH"/>
</dbReference>